<dbReference type="RefSeq" id="WP_222435881.1">
    <property type="nucleotide sequence ID" value="NZ_SJPW01000004.1"/>
</dbReference>
<dbReference type="AlphaFoldDB" id="A0A5C6F0J0"/>
<proteinExistence type="predicted"/>
<organism evidence="1 2">
    <name type="scientific">Rubripirellula tenax</name>
    <dbReference type="NCBI Taxonomy" id="2528015"/>
    <lineage>
        <taxon>Bacteria</taxon>
        <taxon>Pseudomonadati</taxon>
        <taxon>Planctomycetota</taxon>
        <taxon>Planctomycetia</taxon>
        <taxon>Pirellulales</taxon>
        <taxon>Pirellulaceae</taxon>
        <taxon>Rubripirellula</taxon>
    </lineage>
</organism>
<reference evidence="1 2" key="1">
    <citation type="submission" date="2019-02" db="EMBL/GenBank/DDBJ databases">
        <title>Deep-cultivation of Planctomycetes and their phenomic and genomic characterization uncovers novel biology.</title>
        <authorList>
            <person name="Wiegand S."/>
            <person name="Jogler M."/>
            <person name="Boedeker C."/>
            <person name="Pinto D."/>
            <person name="Vollmers J."/>
            <person name="Rivas-Marin E."/>
            <person name="Kohn T."/>
            <person name="Peeters S.H."/>
            <person name="Heuer A."/>
            <person name="Rast P."/>
            <person name="Oberbeckmann S."/>
            <person name="Bunk B."/>
            <person name="Jeske O."/>
            <person name="Meyerdierks A."/>
            <person name="Storesund J.E."/>
            <person name="Kallscheuer N."/>
            <person name="Luecker S."/>
            <person name="Lage O.M."/>
            <person name="Pohl T."/>
            <person name="Merkel B.J."/>
            <person name="Hornburger P."/>
            <person name="Mueller R.-W."/>
            <person name="Bruemmer F."/>
            <person name="Labrenz M."/>
            <person name="Spormann A.M."/>
            <person name="Op Den Camp H."/>
            <person name="Overmann J."/>
            <person name="Amann R."/>
            <person name="Jetten M.S.M."/>
            <person name="Mascher T."/>
            <person name="Medema M.H."/>
            <person name="Devos D.P."/>
            <person name="Kaster A.-K."/>
            <person name="Ovreas L."/>
            <person name="Rohde M."/>
            <person name="Galperin M.Y."/>
            <person name="Jogler C."/>
        </authorList>
    </citation>
    <scope>NUCLEOTIDE SEQUENCE [LARGE SCALE GENOMIC DNA]</scope>
    <source>
        <strain evidence="1 2">Poly51</strain>
    </source>
</reference>
<evidence type="ECO:0000313" key="1">
    <source>
        <dbReference type="EMBL" id="TWU54908.1"/>
    </source>
</evidence>
<accession>A0A5C6F0J0</accession>
<keyword evidence="2" id="KW-1185">Reference proteome</keyword>
<evidence type="ECO:0000313" key="2">
    <source>
        <dbReference type="Proteomes" id="UP000318288"/>
    </source>
</evidence>
<name>A0A5C6F0J0_9BACT</name>
<gene>
    <name evidence="1" type="ORF">Poly51_36300</name>
</gene>
<comment type="caution">
    <text evidence="1">The sequence shown here is derived from an EMBL/GenBank/DDBJ whole genome shotgun (WGS) entry which is preliminary data.</text>
</comment>
<dbReference type="Proteomes" id="UP000318288">
    <property type="component" value="Unassembled WGS sequence"/>
</dbReference>
<sequence length="287" mass="31517">MADERTAEVADNMSGDKLYQQRARLALPLLVRYAFAQRVVTYEELARQLEMPNARNLNYVLGSIGVTLAELGDRWVQPIPRIALLVVNKSTGMPGRGVDALLTESLESLTKHQREALINETLATVFAYTHWLKVLAELELPPPPAILPELVEEARRRGGGGESEQHRLFKEAIAANPRLVGLPASLSPGTVEFALPSGDVVDVMFRKGSVWIAVEVKSSISDGVDLTRGLFQCVKYDAVLKAWRSTQSESADIRVILALQSALPTELFDLKSALGIEVVDEIALNLH</sequence>
<protein>
    <submittedName>
        <fullName evidence="1">Uncharacterized protein</fullName>
    </submittedName>
</protein>
<dbReference type="EMBL" id="SJPW01000004">
    <property type="protein sequence ID" value="TWU54908.1"/>
    <property type="molecule type" value="Genomic_DNA"/>
</dbReference>